<dbReference type="PROSITE" id="PS51782">
    <property type="entry name" value="LYSM"/>
    <property type="match status" value="1"/>
</dbReference>
<dbReference type="Gene3D" id="3.10.350.10">
    <property type="entry name" value="LysM domain"/>
    <property type="match status" value="1"/>
</dbReference>
<dbReference type="RefSeq" id="XP_007293683.1">
    <property type="nucleotide sequence ID" value="XM_007293621.1"/>
</dbReference>
<dbReference type="InterPro" id="IPR018392">
    <property type="entry name" value="LysM"/>
</dbReference>
<name>D2XZ19_9HELO</name>
<dbReference type="AlphaFoldDB" id="D2XZ19"/>
<dbReference type="CDD" id="cd00118">
    <property type="entry name" value="LysM"/>
    <property type="match status" value="1"/>
</dbReference>
<proteinExistence type="evidence at transcript level"/>
<protein>
    <submittedName>
        <fullName evidence="3">Ecp3</fullName>
    </submittedName>
    <submittedName>
        <fullName evidence="4">LysM13p</fullName>
    </submittedName>
</protein>
<evidence type="ECO:0000256" key="1">
    <source>
        <dbReference type="SAM" id="SignalP"/>
    </source>
</evidence>
<sequence length="144" mass="16086">MRFNNNLFLLASFLGAATAFRRTCRPDLTGDVRGTGFYTKTATDLDRDVATDFCTTVPELRVMNPEFPSKAGDIFRVPCKIRKRDCSRIPTNENGYYTVVEGDYLSDISIDFCTDTRNLAKLNPDLANTNLAPGMVLEVPCPFN</sequence>
<evidence type="ECO:0000259" key="2">
    <source>
        <dbReference type="PROSITE" id="PS51782"/>
    </source>
</evidence>
<gene>
    <name evidence="4" type="primary">LysM13</name>
</gene>
<dbReference type="Pfam" id="PF01476">
    <property type="entry name" value="LysM"/>
    <property type="match status" value="1"/>
</dbReference>
<reference evidence="4" key="2">
    <citation type="submission" date="2012-07" db="EMBL/GenBank/DDBJ databases">
        <title>The Marssonina brunnea LysM effectors prevent chitin-triggered plant immunity.</title>
        <authorList>
            <person name="Jiang C."/>
            <person name="Cheng Q."/>
            <person name="Cao Y."/>
            <person name="Zhu S."/>
            <person name="Tan B."/>
            <person name="Huang M."/>
            <person name="Wu R."/>
            <person name="Zhou Y."/>
            <person name="Zhang S."/>
            <person name="Xu L."/>
        </authorList>
    </citation>
    <scope>NUCLEOTIDE SEQUENCE</scope>
    <source>
        <strain evidence="4">M6</strain>
    </source>
</reference>
<organism evidence="3">
    <name type="scientific">Drepanopeziza brunnea f. sp. 'multigermtubi'</name>
    <dbReference type="NCBI Taxonomy" id="698441"/>
    <lineage>
        <taxon>Eukaryota</taxon>
        <taxon>Fungi</taxon>
        <taxon>Dikarya</taxon>
        <taxon>Ascomycota</taxon>
        <taxon>Pezizomycotina</taxon>
        <taxon>Leotiomycetes</taxon>
        <taxon>Helotiales</taxon>
        <taxon>Drepanopezizaceae</taxon>
        <taxon>Drepanopeziza</taxon>
    </lineage>
</organism>
<dbReference type="SUPFAM" id="SSF54106">
    <property type="entry name" value="LysM domain"/>
    <property type="match status" value="1"/>
</dbReference>
<keyword evidence="1" id="KW-0732">Signal</keyword>
<feature type="domain" description="LysM" evidence="2">
    <location>
        <begin position="95"/>
        <end position="139"/>
    </location>
</feature>
<dbReference type="SMART" id="SM00257">
    <property type="entry name" value="LysM"/>
    <property type="match status" value="1"/>
</dbReference>
<dbReference type="InterPro" id="IPR036779">
    <property type="entry name" value="LysM_dom_sf"/>
</dbReference>
<feature type="chain" id="PRO_5007650923" evidence="1">
    <location>
        <begin position="20"/>
        <end position="144"/>
    </location>
</feature>
<reference evidence="3" key="1">
    <citation type="submission" date="2009-12" db="EMBL/GenBank/DDBJ databases">
        <title>Identifying secreted proteins of Marssonina brunnea by degenerate PCR.</title>
        <authorList>
            <person name="Cheng Q."/>
        </authorList>
    </citation>
    <scope>NUCLEOTIDE SEQUENCE</scope>
    <source>
        <strain evidence="3">S1</strain>
    </source>
</reference>
<evidence type="ECO:0000313" key="4">
    <source>
        <dbReference type="EMBL" id="AFS30731.1"/>
    </source>
</evidence>
<dbReference type="EMBL" id="JX294945">
    <property type="protein sequence ID" value="AFS30731.1"/>
    <property type="molecule type" value="mRNA"/>
</dbReference>
<dbReference type="EMBL" id="GU266774">
    <property type="protein sequence ID" value="ADB23422.1"/>
    <property type="molecule type" value="mRNA"/>
</dbReference>
<feature type="signal peptide" evidence="1">
    <location>
        <begin position="1"/>
        <end position="19"/>
    </location>
</feature>
<accession>D2XZ19</accession>
<dbReference type="KEGG" id="mbe:MBM_05794"/>
<evidence type="ECO:0000313" key="3">
    <source>
        <dbReference type="EMBL" id="ADB23422.1"/>
    </source>
</evidence>